<dbReference type="Gene3D" id="2.40.110.10">
    <property type="entry name" value="Butyryl-CoA Dehydrogenase, subunit A, domain 2"/>
    <property type="match status" value="1"/>
</dbReference>
<comment type="caution">
    <text evidence="1">The sequence shown here is derived from an EMBL/GenBank/DDBJ whole genome shotgun (WGS) entry which is preliminary data.</text>
</comment>
<name>A0ABR5IJ15_9ACTN</name>
<gene>
    <name evidence="1" type="ORF">ABW18_02830</name>
</gene>
<protein>
    <submittedName>
        <fullName evidence="1">Acyl-CoA dehydrogenase</fullName>
    </submittedName>
</protein>
<proteinExistence type="predicted"/>
<dbReference type="RefSeq" id="WP_049697423.1">
    <property type="nucleotide sequence ID" value="NZ_JAQDQF010000001.1"/>
</dbReference>
<reference evidence="1 2" key="1">
    <citation type="submission" date="2015-05" db="EMBL/GenBank/DDBJ databases">
        <title>Draft genome sequence of the bacterium Gordonia jacobaea a new member of the Gordonia genus.</title>
        <authorList>
            <person name="Jimenez-Galisteo G."/>
            <person name="Dominguez A."/>
            <person name="Munoz E."/>
            <person name="Vinas M."/>
        </authorList>
    </citation>
    <scope>NUCLEOTIDE SEQUENCE [LARGE SCALE GENOMIC DNA]</scope>
    <source>
        <strain evidence="2">mv1</strain>
    </source>
</reference>
<evidence type="ECO:0000313" key="1">
    <source>
        <dbReference type="EMBL" id="KNA93341.1"/>
    </source>
</evidence>
<dbReference type="Proteomes" id="UP000037247">
    <property type="component" value="Unassembled WGS sequence"/>
</dbReference>
<dbReference type="InterPro" id="IPR009100">
    <property type="entry name" value="AcylCoA_DH/oxidase_NM_dom_sf"/>
</dbReference>
<sequence length="326" mass="34446">MIDDASARARHLLDDGLCVPLPGAGDTGRRWEALRELCHIDIAVGRLVEAHLDADAILWELTGRGTEPGEFWGVWAAEPPAPRVTAELRRGGGWILTGAKPWCSGVLSCDHALITADVVDGGCASGERRLFAVELDAAGVRRESADWTNAGMDRTETGTVVLDGVVGRPVGEPGAYLDRAGFWHGGIGVAACWVGGTQKVADALYAKAVSAHSGLSDILLMHLGAVEAEIATVVALLDAAAREVDACPSDIDSARRRAFRVRWSAEQRASSVIDRVGRALGPGPLVHDAEHAQAVADLQIYVRQSHADADLVSLGALVVERARAAR</sequence>
<keyword evidence="2" id="KW-1185">Reference proteome</keyword>
<dbReference type="EMBL" id="LDTZ01000013">
    <property type="protein sequence ID" value="KNA93341.1"/>
    <property type="molecule type" value="Genomic_DNA"/>
</dbReference>
<accession>A0ABR5IJ15</accession>
<dbReference type="SUPFAM" id="SSF56645">
    <property type="entry name" value="Acyl-CoA dehydrogenase NM domain-like"/>
    <property type="match status" value="1"/>
</dbReference>
<dbReference type="InterPro" id="IPR046373">
    <property type="entry name" value="Acyl-CoA_Oxase/DH_mid-dom_sf"/>
</dbReference>
<evidence type="ECO:0000313" key="2">
    <source>
        <dbReference type="Proteomes" id="UP000037247"/>
    </source>
</evidence>
<organism evidence="1 2">
    <name type="scientific">Gordonia jacobaea</name>
    <dbReference type="NCBI Taxonomy" id="122202"/>
    <lineage>
        <taxon>Bacteria</taxon>
        <taxon>Bacillati</taxon>
        <taxon>Actinomycetota</taxon>
        <taxon>Actinomycetes</taxon>
        <taxon>Mycobacteriales</taxon>
        <taxon>Gordoniaceae</taxon>
        <taxon>Gordonia</taxon>
    </lineage>
</organism>